<proteinExistence type="inferred from homology"/>
<dbReference type="GO" id="GO:1990281">
    <property type="term" value="C:efflux pump complex"/>
    <property type="evidence" value="ECO:0007669"/>
    <property type="project" value="TreeGrafter"/>
</dbReference>
<evidence type="ECO:0000256" key="7">
    <source>
        <dbReference type="ARBA" id="ARBA00023237"/>
    </source>
</evidence>
<dbReference type="GO" id="GO:0015562">
    <property type="term" value="F:efflux transmembrane transporter activity"/>
    <property type="evidence" value="ECO:0007669"/>
    <property type="project" value="InterPro"/>
</dbReference>
<accession>U6RIH1</accession>
<dbReference type="SUPFAM" id="SSF56954">
    <property type="entry name" value="Outer membrane efflux proteins (OEP)"/>
    <property type="match status" value="1"/>
</dbReference>
<dbReference type="GeneID" id="60062486"/>
<evidence type="ECO:0000313" key="10">
    <source>
        <dbReference type="EMBL" id="EOA55541.1"/>
    </source>
</evidence>
<dbReference type="PATRIC" id="fig|1121098.3.peg.1547"/>
<feature type="coiled-coil region" evidence="8">
    <location>
        <begin position="372"/>
        <end position="406"/>
    </location>
</feature>
<evidence type="ECO:0000256" key="5">
    <source>
        <dbReference type="ARBA" id="ARBA00022692"/>
    </source>
</evidence>
<dbReference type="Pfam" id="PF02321">
    <property type="entry name" value="OEP"/>
    <property type="match status" value="2"/>
</dbReference>
<dbReference type="OrthoDB" id="1674454at2"/>
<keyword evidence="3" id="KW-0813">Transport</keyword>
<keyword evidence="9" id="KW-0732">Signal</keyword>
<evidence type="ECO:0000256" key="3">
    <source>
        <dbReference type="ARBA" id="ARBA00022448"/>
    </source>
</evidence>
<reference evidence="10 11" key="1">
    <citation type="submission" date="2013-04" db="EMBL/GenBank/DDBJ databases">
        <title>The Genome Sequence of Bacteroides massiliensis DSM 17679.</title>
        <authorList>
            <consortium name="The Broad Institute Genomics Platform"/>
            <person name="Earl A."/>
            <person name="Ward D."/>
            <person name="Feldgarden M."/>
            <person name="Gevers D."/>
            <person name="Martens E."/>
            <person name="Fenner L."/>
            <person name="Roux V."/>
            <person name="Mallet M.N."/>
            <person name="Raoult D."/>
            <person name="Walker B."/>
            <person name="Young S."/>
            <person name="Zeng Q."/>
            <person name="Gargeya S."/>
            <person name="Fitzgerald M."/>
            <person name="Haas B."/>
            <person name="Abouelleil A."/>
            <person name="Allen A.W."/>
            <person name="Alvarado L."/>
            <person name="Arachchi H.M."/>
            <person name="Berlin A.M."/>
            <person name="Chapman S.B."/>
            <person name="Gainer-Dewar J."/>
            <person name="Goldberg J."/>
            <person name="Griggs A."/>
            <person name="Gujja S."/>
            <person name="Hansen M."/>
            <person name="Howarth C."/>
            <person name="Imamovic A."/>
            <person name="Ireland A."/>
            <person name="Larimer J."/>
            <person name="McCowan C."/>
            <person name="Murphy C."/>
            <person name="Pearson M."/>
            <person name="Poon T.W."/>
            <person name="Priest M."/>
            <person name="Roberts A."/>
            <person name="Saif S."/>
            <person name="Shea T."/>
            <person name="Sisk P."/>
            <person name="Sykes S."/>
            <person name="Wortman J."/>
            <person name="Nusbaum C."/>
            <person name="Birren B."/>
        </authorList>
    </citation>
    <scope>NUCLEOTIDE SEQUENCE [LARGE SCALE GENOMIC DNA]</scope>
    <source>
        <strain evidence="11">B84634 / Timone 84634 / DSM 17679 / JCM 13223</strain>
    </source>
</reference>
<comment type="subcellular location">
    <subcellularLocation>
        <location evidence="1">Cell outer membrane</location>
    </subcellularLocation>
</comment>
<evidence type="ECO:0000313" key="11">
    <source>
        <dbReference type="Proteomes" id="UP000017831"/>
    </source>
</evidence>
<evidence type="ECO:0008006" key="12">
    <source>
        <dbReference type="Google" id="ProtNLM"/>
    </source>
</evidence>
<dbReference type="STRING" id="1121098.HMPREF1534_01527"/>
<dbReference type="InterPro" id="IPR003423">
    <property type="entry name" value="OMP_efflux"/>
</dbReference>
<evidence type="ECO:0000256" key="2">
    <source>
        <dbReference type="ARBA" id="ARBA00007613"/>
    </source>
</evidence>
<sequence length="489" mass="55497">MYYYKLFLCLLFLPVGLWAQSGEVSLTLEQSVSLMNKGNRTLQMADKAVGIARSERQKMNSFWYPSLNATGAYVHLSNNIEVKEPLKQFTDPAKDFVHSILPDDRFISSILDNIGTHTLTFPLLQRNLTTIDANITWPVFTGGKRVFATKIGNRMVDFAQVDREETEAVLQTDLVAAYYALRLAQRVVKVREETYNGLQKHYQNALKLEANGMINKAERLFSQVSMDEAKRELESARKDLTVAQNALKVLLNVEDVTVINPVSPLFMNDDLPNELYFKNLIGGNNYMVNKLRLQESMADNQLKISKSAYVPNIALFGKQTLYADNLPRNLMPRTMVGVGFTWNIFDGLNREANVRQARLTKQTLTLGREKARNELSVLVDKLYSEIQNARDNVAALNTTIEMSRELVRIRKKSFQEGMATSTEVIDAETMLSKIQIAFLMAYYQYDVSLASLLATCGVPETFWQYSRAGKTEDFIFPTYESGDSPIIKE</sequence>
<comment type="caution">
    <text evidence="10">The sequence shown here is derived from an EMBL/GenBank/DDBJ whole genome shotgun (WGS) entry which is preliminary data.</text>
</comment>
<name>U6RIH1_9BACT</name>
<dbReference type="RefSeq" id="WP_005939208.1">
    <property type="nucleotide sequence ID" value="NZ_KB890375.1"/>
</dbReference>
<feature type="chain" id="PRO_5004676429" description="Outer membrane efflux protein" evidence="9">
    <location>
        <begin position="20"/>
        <end position="489"/>
    </location>
</feature>
<keyword evidence="4" id="KW-1134">Transmembrane beta strand</keyword>
<keyword evidence="7" id="KW-0998">Cell outer membrane</keyword>
<dbReference type="EMBL" id="AQHY01000019">
    <property type="protein sequence ID" value="EOA55541.1"/>
    <property type="molecule type" value="Genomic_DNA"/>
</dbReference>
<dbReference type="InterPro" id="IPR051906">
    <property type="entry name" value="TolC-like"/>
</dbReference>
<dbReference type="PANTHER" id="PTHR30026:SF5">
    <property type="entry name" value="ABC-TYPE EFFLUX SYSTEM SECRETIN COMPONENT"/>
    <property type="match status" value="1"/>
</dbReference>
<evidence type="ECO:0000256" key="8">
    <source>
        <dbReference type="SAM" id="Coils"/>
    </source>
</evidence>
<comment type="similarity">
    <text evidence="2">Belongs to the outer membrane factor (OMF) (TC 1.B.17) family.</text>
</comment>
<dbReference type="eggNOG" id="COG1538">
    <property type="taxonomic scope" value="Bacteria"/>
</dbReference>
<keyword evidence="5" id="KW-0812">Transmembrane</keyword>
<feature type="signal peptide" evidence="9">
    <location>
        <begin position="1"/>
        <end position="19"/>
    </location>
</feature>
<dbReference type="PANTHER" id="PTHR30026">
    <property type="entry name" value="OUTER MEMBRANE PROTEIN TOLC"/>
    <property type="match status" value="1"/>
</dbReference>
<evidence type="ECO:0000256" key="4">
    <source>
        <dbReference type="ARBA" id="ARBA00022452"/>
    </source>
</evidence>
<dbReference type="GO" id="GO:0015288">
    <property type="term" value="F:porin activity"/>
    <property type="evidence" value="ECO:0007669"/>
    <property type="project" value="TreeGrafter"/>
</dbReference>
<keyword evidence="6" id="KW-0472">Membrane</keyword>
<keyword evidence="8" id="KW-0175">Coiled coil</keyword>
<dbReference type="Proteomes" id="UP000017831">
    <property type="component" value="Unassembled WGS sequence"/>
</dbReference>
<keyword evidence="11" id="KW-1185">Reference proteome</keyword>
<dbReference type="HOGENOM" id="CLU_012817_9_0_10"/>
<organism evidence="10 11">
    <name type="scientific">Phocaeicola massiliensis B84634 = Timone 84634 = DSM 17679 = JCM 13223</name>
    <dbReference type="NCBI Taxonomy" id="1121098"/>
    <lineage>
        <taxon>Bacteria</taxon>
        <taxon>Pseudomonadati</taxon>
        <taxon>Bacteroidota</taxon>
        <taxon>Bacteroidia</taxon>
        <taxon>Bacteroidales</taxon>
        <taxon>Bacteroidaceae</taxon>
        <taxon>Phocaeicola</taxon>
    </lineage>
</organism>
<dbReference type="Gene3D" id="1.20.1600.10">
    <property type="entry name" value="Outer membrane efflux proteins (OEP)"/>
    <property type="match status" value="1"/>
</dbReference>
<evidence type="ECO:0000256" key="1">
    <source>
        <dbReference type="ARBA" id="ARBA00004442"/>
    </source>
</evidence>
<dbReference type="AlphaFoldDB" id="U6RIH1"/>
<evidence type="ECO:0000256" key="6">
    <source>
        <dbReference type="ARBA" id="ARBA00023136"/>
    </source>
</evidence>
<evidence type="ECO:0000256" key="9">
    <source>
        <dbReference type="SAM" id="SignalP"/>
    </source>
</evidence>
<protein>
    <recommendedName>
        <fullName evidence="12">Outer membrane efflux protein</fullName>
    </recommendedName>
</protein>
<gene>
    <name evidence="10" type="ORF">HMPREF1534_01527</name>
</gene>
<dbReference type="GO" id="GO:0009279">
    <property type="term" value="C:cell outer membrane"/>
    <property type="evidence" value="ECO:0007669"/>
    <property type="project" value="UniProtKB-SubCell"/>
</dbReference>